<feature type="chain" id="PRO_5043135608" evidence="1">
    <location>
        <begin position="19"/>
        <end position="103"/>
    </location>
</feature>
<evidence type="ECO:0000256" key="1">
    <source>
        <dbReference type="SAM" id="SignalP"/>
    </source>
</evidence>
<reference evidence="4" key="1">
    <citation type="submission" date="2016-04" db="UniProtKB">
        <authorList>
            <consortium name="WormBaseParasite"/>
        </authorList>
    </citation>
    <scope>IDENTIFICATION</scope>
</reference>
<feature type="signal peptide" evidence="1">
    <location>
        <begin position="1"/>
        <end position="18"/>
    </location>
</feature>
<keyword evidence="1" id="KW-0732">Signal</keyword>
<keyword evidence="3" id="KW-1185">Reference proteome</keyword>
<gene>
    <name evidence="2" type="ORF">HPLM_LOCUS15967</name>
</gene>
<sequence>MLIMFCVLSITLLLKTSSDPVYVDDLAELVDDKTDIWDLEELENNNNVARTAGKYKKVAVPHESFRHTFEKRARRRVEIEREKEWWQDKCSVVRNVNMCMTFK</sequence>
<evidence type="ECO:0000313" key="3">
    <source>
        <dbReference type="Proteomes" id="UP000268014"/>
    </source>
</evidence>
<dbReference type="EMBL" id="UZAF01019211">
    <property type="protein sequence ID" value="VDO58422.1"/>
    <property type="molecule type" value="Genomic_DNA"/>
</dbReference>
<dbReference type="AlphaFoldDB" id="A0A158QQV4"/>
<dbReference type="Proteomes" id="UP000268014">
    <property type="component" value="Unassembled WGS sequence"/>
</dbReference>
<evidence type="ECO:0000313" key="4">
    <source>
        <dbReference type="WBParaSite" id="HPLM_0001597501-mRNA-1"/>
    </source>
</evidence>
<evidence type="ECO:0000313" key="2">
    <source>
        <dbReference type="EMBL" id="VDO58422.1"/>
    </source>
</evidence>
<name>A0A158QQV4_HAEPC</name>
<protein>
    <submittedName>
        <fullName evidence="4">Secreted protein</fullName>
    </submittedName>
</protein>
<accession>A0A158QQV4</accession>
<proteinExistence type="predicted"/>
<dbReference type="WBParaSite" id="HPLM_0001597501-mRNA-1">
    <property type="protein sequence ID" value="HPLM_0001597501-mRNA-1"/>
    <property type="gene ID" value="HPLM_0001597501"/>
</dbReference>
<reference evidence="2 3" key="2">
    <citation type="submission" date="2018-11" db="EMBL/GenBank/DDBJ databases">
        <authorList>
            <consortium name="Pathogen Informatics"/>
        </authorList>
    </citation>
    <scope>NUCLEOTIDE SEQUENCE [LARGE SCALE GENOMIC DNA]</scope>
    <source>
        <strain evidence="2 3">MHpl1</strain>
    </source>
</reference>
<organism evidence="4">
    <name type="scientific">Haemonchus placei</name>
    <name type="common">Barber's pole worm</name>
    <dbReference type="NCBI Taxonomy" id="6290"/>
    <lineage>
        <taxon>Eukaryota</taxon>
        <taxon>Metazoa</taxon>
        <taxon>Ecdysozoa</taxon>
        <taxon>Nematoda</taxon>
        <taxon>Chromadorea</taxon>
        <taxon>Rhabditida</taxon>
        <taxon>Rhabditina</taxon>
        <taxon>Rhabditomorpha</taxon>
        <taxon>Strongyloidea</taxon>
        <taxon>Trichostrongylidae</taxon>
        <taxon>Haemonchus</taxon>
    </lineage>
</organism>